<evidence type="ECO:0000256" key="2">
    <source>
        <dbReference type="SAM" id="Phobius"/>
    </source>
</evidence>
<proteinExistence type="predicted"/>
<reference evidence="3 4" key="1">
    <citation type="submission" date="2017-02" db="EMBL/GenBank/DDBJ databases">
        <authorList>
            <person name="Peterson S.W."/>
        </authorList>
    </citation>
    <scope>NUCLEOTIDE SEQUENCE [LARGE SCALE GENOMIC DNA]</scope>
    <source>
        <strain evidence="3 4">B Ar 00.02</strain>
    </source>
</reference>
<feature type="transmembrane region" description="Helical" evidence="2">
    <location>
        <begin position="247"/>
        <end position="267"/>
    </location>
</feature>
<accession>A0A1R4F262</accession>
<dbReference type="AlphaFoldDB" id="A0A1R4F262"/>
<feature type="compositionally biased region" description="Polar residues" evidence="1">
    <location>
        <begin position="857"/>
        <end position="867"/>
    </location>
</feature>
<keyword evidence="2" id="KW-1133">Transmembrane helix</keyword>
<feature type="transmembrane region" description="Helical" evidence="2">
    <location>
        <begin position="218"/>
        <end position="241"/>
    </location>
</feature>
<dbReference type="Proteomes" id="UP000195913">
    <property type="component" value="Unassembled WGS sequence"/>
</dbReference>
<feature type="transmembrane region" description="Helical" evidence="2">
    <location>
        <begin position="585"/>
        <end position="602"/>
    </location>
</feature>
<sequence length="905" mass="94382">MTAPRTLLGLNAADARVTQKQSSPSLRVKRVRKAFRSLVAVLAISIGILGFTGGAAQAFPSPFADMKDNMAATVVNFCGPNDVPAPSTFKGIDTSLGLNAGEAGDGVRSTIRPDFAQDNTGAGIQGKNGGVERLTRVYRGAGDVIAKPTYERYGFSALTWNHYGGGCFSIDGALASSSSYALDFLVKVPMAASMAVLEFAMSNQIFDLFATMIQPFVGVMYAIFNPWIYFLIPIGVVLVWLGSKGSLQATLKAAGWGVFILGTFLLMSNSTSQIVKTATNAVTEVAGAAACKMADAAATTAHDKNECIDPTKSINQALWYGVPYQTWLVGQVGEEQAALDRSAEARGDVGWGPALLNGNYVGVETNDDGDVLRDEEALVIAQSLAGWNAATYSPDSDGSKTKAWTGGAAWQKVPFLANVKIMCSDLSTAGQENTSMGTHNRWMYSGGTSVDGENYFCDSAGAGTTEMATYFQGKEGNKQFLTALSGGIGSAAVSLAVLGSSLYLAFQKLIFFFLLFLAPVVLTISAVGDRKRRSFALRLGELIATNLLKQVVAVCVVLFVTNAMASLFDPVPDALMSKIPWALKPYAAVLFFLALVFLAVPFKNLLRGAAVGDTNVVDKAATAPQRTMKAVGKGAAVGAGVVATGGVLAATGVGGALISGAGSKAADMGRAGTILGQAGRVMGVGSKTGRAMRGSGALMRMGQGVMDSKATAEGRKAALAQSAKTLLTGRETGGKYRDPKTGKLLPTAQNMAESDAAVMAAESQGPDKAKKAQDAYMSQVFRGYQAKTGQFHHDDPNSPENRKAAGAAAANERSVIREATGRERARNRGKPQDGQSDSANVAPTKASKPKEGPLKDIQTSNGQHSDFSPSPPPNNGGPLDFGAARGSYAQSARVVGPLGRSPVTM</sequence>
<feature type="transmembrane region" description="Helical" evidence="2">
    <location>
        <begin position="547"/>
        <end position="565"/>
    </location>
</feature>
<evidence type="ECO:0000313" key="4">
    <source>
        <dbReference type="Proteomes" id="UP000195913"/>
    </source>
</evidence>
<dbReference type="RefSeq" id="WP_086994636.1">
    <property type="nucleotide sequence ID" value="NZ_FUHW01000010.1"/>
</dbReference>
<feature type="transmembrane region" description="Helical" evidence="2">
    <location>
        <begin position="37"/>
        <end position="59"/>
    </location>
</feature>
<evidence type="ECO:0000256" key="1">
    <source>
        <dbReference type="SAM" id="MobiDB-lite"/>
    </source>
</evidence>
<keyword evidence="4" id="KW-1185">Reference proteome</keyword>
<gene>
    <name evidence="3" type="ORF">FM101_01865</name>
</gene>
<name>A0A1R4F262_9MICC</name>
<feature type="transmembrane region" description="Helical" evidence="2">
    <location>
        <begin position="480"/>
        <end position="503"/>
    </location>
</feature>
<organism evidence="3 4">
    <name type="scientific">Arthrobacter rhombi</name>
    <dbReference type="NCBI Taxonomy" id="71253"/>
    <lineage>
        <taxon>Bacteria</taxon>
        <taxon>Bacillati</taxon>
        <taxon>Actinomycetota</taxon>
        <taxon>Actinomycetes</taxon>
        <taxon>Micrococcales</taxon>
        <taxon>Micrococcaceae</taxon>
        <taxon>Arthrobacter</taxon>
    </lineage>
</organism>
<evidence type="ECO:0008006" key="5">
    <source>
        <dbReference type="Google" id="ProtNLM"/>
    </source>
</evidence>
<keyword evidence="2" id="KW-0812">Transmembrane</keyword>
<dbReference type="EMBL" id="FUHW01000010">
    <property type="protein sequence ID" value="SJM49976.1"/>
    <property type="molecule type" value="Genomic_DNA"/>
</dbReference>
<feature type="transmembrane region" description="Helical" evidence="2">
    <location>
        <begin position="184"/>
        <end position="206"/>
    </location>
</feature>
<feature type="compositionally biased region" description="Basic and acidic residues" evidence="1">
    <location>
        <begin position="814"/>
        <end position="826"/>
    </location>
</feature>
<keyword evidence="2" id="KW-0472">Membrane</keyword>
<feature type="region of interest" description="Disordered" evidence="1">
    <location>
        <begin position="789"/>
        <end position="885"/>
    </location>
</feature>
<feature type="transmembrane region" description="Helical" evidence="2">
    <location>
        <begin position="509"/>
        <end position="527"/>
    </location>
</feature>
<feature type="compositionally biased region" description="Basic and acidic residues" evidence="1">
    <location>
        <begin position="791"/>
        <end position="803"/>
    </location>
</feature>
<protein>
    <recommendedName>
        <fullName evidence="5">TrbL/VirB6 plasmid conjugal transfer protein</fullName>
    </recommendedName>
</protein>
<evidence type="ECO:0000313" key="3">
    <source>
        <dbReference type="EMBL" id="SJM49976.1"/>
    </source>
</evidence>